<dbReference type="Gene3D" id="3.30.65.10">
    <property type="entry name" value="Bacterial Topoisomerase I, domain 1"/>
    <property type="match status" value="3"/>
</dbReference>
<reference evidence="2 3" key="1">
    <citation type="submission" date="2019-01" db="EMBL/GenBank/DDBJ databases">
        <title>Litorilituus lipolytica sp. nov., isolated from intertidal sand of the Yellow Sea in China.</title>
        <authorList>
            <person name="Liu A."/>
        </authorList>
    </citation>
    <scope>NUCLEOTIDE SEQUENCE [LARGE SCALE GENOMIC DNA]</scope>
    <source>
        <strain evidence="2 3">RZ04</strain>
    </source>
</reference>
<dbReference type="PANTHER" id="PTHR42785:SF1">
    <property type="entry name" value="DNA TOPOISOMERASE"/>
    <property type="match status" value="1"/>
</dbReference>
<organism evidence="2 3">
    <name type="scientific">Litorilituus lipolyticus</name>
    <dbReference type="NCBI Taxonomy" id="2491017"/>
    <lineage>
        <taxon>Bacteria</taxon>
        <taxon>Pseudomonadati</taxon>
        <taxon>Pseudomonadota</taxon>
        <taxon>Gammaproteobacteria</taxon>
        <taxon>Alteromonadales</taxon>
        <taxon>Colwelliaceae</taxon>
        <taxon>Litorilituus</taxon>
    </lineage>
</organism>
<dbReference type="GO" id="GO:0006265">
    <property type="term" value="P:DNA topological change"/>
    <property type="evidence" value="ECO:0007669"/>
    <property type="project" value="InterPro"/>
</dbReference>
<dbReference type="InterPro" id="IPR000380">
    <property type="entry name" value="Topo_IA"/>
</dbReference>
<dbReference type="RefSeq" id="WP_140604484.1">
    <property type="nucleotide sequence ID" value="NZ_SAWY01000036.1"/>
</dbReference>
<evidence type="ECO:0000259" key="1">
    <source>
        <dbReference type="Pfam" id="PF01396"/>
    </source>
</evidence>
<evidence type="ECO:0000313" key="2">
    <source>
        <dbReference type="EMBL" id="TPH13213.1"/>
    </source>
</evidence>
<dbReference type="GO" id="GO:0003677">
    <property type="term" value="F:DNA binding"/>
    <property type="evidence" value="ECO:0007669"/>
    <property type="project" value="InterPro"/>
</dbReference>
<keyword evidence="3" id="KW-1185">Reference proteome</keyword>
<name>A0A502KUB5_9GAMM</name>
<dbReference type="GO" id="GO:0003917">
    <property type="term" value="F:DNA topoisomerase type I (single strand cut, ATP-independent) activity"/>
    <property type="evidence" value="ECO:0007669"/>
    <property type="project" value="InterPro"/>
</dbReference>
<dbReference type="OrthoDB" id="6412825at2"/>
<comment type="caution">
    <text evidence="2">The sequence shown here is derived from an EMBL/GenBank/DDBJ whole genome shotgun (WGS) entry which is preliminary data.</text>
</comment>
<feature type="domain" description="DNA topoisomerase type IA zn finger" evidence="1">
    <location>
        <begin position="113"/>
        <end position="149"/>
    </location>
</feature>
<feature type="domain" description="DNA topoisomerase type IA zn finger" evidence="1">
    <location>
        <begin position="69"/>
        <end position="104"/>
    </location>
</feature>
<sequence length="186" mass="21062">MSKSDKPLFSHHEHALEKEYQVCPECGSELTIKHGKSGSFFGCANYPNCQYTRPVVEHERVEDKILPGSECPKCNHNLAVKQGRYGMFIGCSNFPECDYIEHEEEKQLIEIPCPSCHKGALKEKTSRYGKKFYSCDAYPKCKFIVNFEPVKGVCQKCSFPLLLKRNMAAGIKYQCANKKCSAMQSA</sequence>
<gene>
    <name evidence="2" type="ORF">EPA86_13545</name>
</gene>
<proteinExistence type="predicted"/>
<dbReference type="AlphaFoldDB" id="A0A502KUB5"/>
<dbReference type="EMBL" id="SAWY01000036">
    <property type="protein sequence ID" value="TPH13213.1"/>
    <property type="molecule type" value="Genomic_DNA"/>
</dbReference>
<protein>
    <recommendedName>
        <fullName evidence="1">DNA topoisomerase type IA zn finger domain-containing protein</fullName>
    </recommendedName>
</protein>
<dbReference type="Proteomes" id="UP000315303">
    <property type="component" value="Unassembled WGS sequence"/>
</dbReference>
<feature type="domain" description="DNA topoisomerase type IA zn finger" evidence="1">
    <location>
        <begin position="21"/>
        <end position="55"/>
    </location>
</feature>
<dbReference type="SUPFAM" id="SSF57783">
    <property type="entry name" value="Zinc beta-ribbon"/>
    <property type="match status" value="2"/>
</dbReference>
<dbReference type="InterPro" id="IPR013498">
    <property type="entry name" value="Topo_IA_Znf"/>
</dbReference>
<accession>A0A502KUB5</accession>
<evidence type="ECO:0000313" key="3">
    <source>
        <dbReference type="Proteomes" id="UP000315303"/>
    </source>
</evidence>
<dbReference type="PANTHER" id="PTHR42785">
    <property type="entry name" value="DNA TOPOISOMERASE, TYPE IA, CORE"/>
    <property type="match status" value="1"/>
</dbReference>
<dbReference type="Pfam" id="PF01396">
    <property type="entry name" value="Zn_ribbon_Top1"/>
    <property type="match status" value="3"/>
</dbReference>
<dbReference type="GO" id="GO:0005694">
    <property type="term" value="C:chromosome"/>
    <property type="evidence" value="ECO:0007669"/>
    <property type="project" value="InterPro"/>
</dbReference>